<dbReference type="PROSITE" id="PS00108">
    <property type="entry name" value="PROTEIN_KINASE_ST"/>
    <property type="match status" value="1"/>
</dbReference>
<keyword evidence="3" id="KW-0418">Kinase</keyword>
<dbReference type="Pfam" id="PF00069">
    <property type="entry name" value="Pkinase"/>
    <property type="match status" value="1"/>
</dbReference>
<reference evidence="6" key="1">
    <citation type="submission" date="2021-01" db="EMBL/GenBank/DDBJ databases">
        <authorList>
            <consortium name="Genoscope - CEA"/>
            <person name="William W."/>
        </authorList>
    </citation>
    <scope>NUCLEOTIDE SEQUENCE</scope>
</reference>
<comment type="caution">
    <text evidence="6">The sequence shown here is derived from an EMBL/GenBank/DDBJ whole genome shotgun (WGS) entry which is preliminary data.</text>
</comment>
<name>A0A8S1MCF6_9CILI</name>
<dbReference type="AlphaFoldDB" id="A0A8S1MCF6"/>
<dbReference type="GO" id="GO:0000045">
    <property type="term" value="P:autophagosome assembly"/>
    <property type="evidence" value="ECO:0007669"/>
    <property type="project" value="TreeGrafter"/>
</dbReference>
<dbReference type="PROSITE" id="PS50011">
    <property type="entry name" value="PROTEIN_KINASE_DOM"/>
    <property type="match status" value="1"/>
</dbReference>
<gene>
    <name evidence="6" type="ORF">PSON_ATCC_30995.1.T0340338</name>
</gene>
<evidence type="ECO:0000256" key="2">
    <source>
        <dbReference type="ARBA" id="ARBA00022741"/>
    </source>
</evidence>
<dbReference type="InterPro" id="IPR000719">
    <property type="entry name" value="Prot_kinase_dom"/>
</dbReference>
<evidence type="ECO:0000256" key="1">
    <source>
        <dbReference type="ARBA" id="ARBA00022679"/>
    </source>
</evidence>
<dbReference type="GO" id="GO:0005829">
    <property type="term" value="C:cytosol"/>
    <property type="evidence" value="ECO:0007669"/>
    <property type="project" value="TreeGrafter"/>
</dbReference>
<evidence type="ECO:0000256" key="4">
    <source>
        <dbReference type="ARBA" id="ARBA00022840"/>
    </source>
</evidence>
<evidence type="ECO:0000259" key="5">
    <source>
        <dbReference type="PROSITE" id="PS50011"/>
    </source>
</evidence>
<dbReference type="GO" id="GO:0005524">
    <property type="term" value="F:ATP binding"/>
    <property type="evidence" value="ECO:0007669"/>
    <property type="project" value="UniProtKB-KW"/>
</dbReference>
<organism evidence="6 7">
    <name type="scientific">Paramecium sonneborni</name>
    <dbReference type="NCBI Taxonomy" id="65129"/>
    <lineage>
        <taxon>Eukaryota</taxon>
        <taxon>Sar</taxon>
        <taxon>Alveolata</taxon>
        <taxon>Ciliophora</taxon>
        <taxon>Intramacronucleata</taxon>
        <taxon>Oligohymenophorea</taxon>
        <taxon>Peniculida</taxon>
        <taxon>Parameciidae</taxon>
        <taxon>Paramecium</taxon>
    </lineage>
</organism>
<evidence type="ECO:0000313" key="7">
    <source>
        <dbReference type="Proteomes" id="UP000692954"/>
    </source>
</evidence>
<dbReference type="PANTHER" id="PTHR24348">
    <property type="entry name" value="SERINE/THREONINE-PROTEIN KINASE UNC-51-RELATED"/>
    <property type="match status" value="1"/>
</dbReference>
<dbReference type="EMBL" id="CAJJDN010000034">
    <property type="protein sequence ID" value="CAD8076362.1"/>
    <property type="molecule type" value="Genomic_DNA"/>
</dbReference>
<dbReference type="GO" id="GO:0010506">
    <property type="term" value="P:regulation of autophagy"/>
    <property type="evidence" value="ECO:0007669"/>
    <property type="project" value="InterPro"/>
</dbReference>
<dbReference type="PANTHER" id="PTHR24348:SF22">
    <property type="entry name" value="NON-SPECIFIC SERINE_THREONINE PROTEIN KINASE"/>
    <property type="match status" value="1"/>
</dbReference>
<dbReference type="GO" id="GO:0000407">
    <property type="term" value="C:phagophore assembly site"/>
    <property type="evidence" value="ECO:0007669"/>
    <property type="project" value="TreeGrafter"/>
</dbReference>
<feature type="domain" description="Protein kinase" evidence="5">
    <location>
        <begin position="210"/>
        <end position="507"/>
    </location>
</feature>
<keyword evidence="1" id="KW-0808">Transferase</keyword>
<keyword evidence="2" id="KW-0547">Nucleotide-binding</keyword>
<dbReference type="GO" id="GO:0005776">
    <property type="term" value="C:autophagosome"/>
    <property type="evidence" value="ECO:0007669"/>
    <property type="project" value="TreeGrafter"/>
</dbReference>
<evidence type="ECO:0000256" key="3">
    <source>
        <dbReference type="ARBA" id="ARBA00022777"/>
    </source>
</evidence>
<dbReference type="SMART" id="SM00220">
    <property type="entry name" value="S_TKc"/>
    <property type="match status" value="1"/>
</dbReference>
<proteinExistence type="predicted"/>
<dbReference type="GO" id="GO:0004674">
    <property type="term" value="F:protein serine/threonine kinase activity"/>
    <property type="evidence" value="ECO:0007669"/>
    <property type="project" value="InterPro"/>
</dbReference>
<dbReference type="InterPro" id="IPR008271">
    <property type="entry name" value="Ser/Thr_kinase_AS"/>
</dbReference>
<evidence type="ECO:0000313" key="6">
    <source>
        <dbReference type="EMBL" id="CAD8076362.1"/>
    </source>
</evidence>
<keyword evidence="4" id="KW-0067">ATP-binding</keyword>
<dbReference type="InterPro" id="IPR045269">
    <property type="entry name" value="Atg1-like"/>
</dbReference>
<sequence>MNQNFSHFNLEKLEETYKTFGLRYSCNEYDEYTCIRNSNEIQYCARKYKIGSIDDERFKALKRIKLYNILPVFDQYLDSQTIIAQDVEKFSLANNVEDLTESQKNYLSVILSITLQELCYRGFPFIITERSVYILENHICLSQQDFSFDRDVSEKESFESFKKIMIKLYGEFLEVNFENSTNYLLQQNNVYLGPSENMPYVELLDQIFEFTNVNTLASAASNSYVYEFDTPEFMKTIPNISQRTVLKSIKLDLNDTDQEYLLTSSQRELEIMENFSKYEPLVACYAYFRIQKQLYIFMERYPQVLSNMLEEKQIDENRHCEQMCYQLAIALKYLHNHQIIHRDLKPGNLFLSSENIDQAKLLIADFDRSRLSQWLSQSIYEHQQKQLKQDSKGKLNEITPKSVLGATPSYDPPEAGTTDYDTSADIWQVGLIMFQIFNRGQYPVEMTSQNFSKEQYKRSFTKEQIQNQLKQYNIDQQFIDIIAQCLSFDKNERPTSQQLVNLLQDCFKDINLDEDDLISTHNLSQIGRFAQLIEKTKTLKKLNSQNL</sequence>
<protein>
    <recommendedName>
        <fullName evidence="5">Protein kinase domain-containing protein</fullName>
    </recommendedName>
</protein>
<dbReference type="GO" id="GO:0016020">
    <property type="term" value="C:membrane"/>
    <property type="evidence" value="ECO:0007669"/>
    <property type="project" value="TreeGrafter"/>
</dbReference>
<dbReference type="Proteomes" id="UP000692954">
    <property type="component" value="Unassembled WGS sequence"/>
</dbReference>
<keyword evidence="7" id="KW-1185">Reference proteome</keyword>
<accession>A0A8S1MCF6</accession>
<dbReference type="OrthoDB" id="298137at2759"/>